<dbReference type="GO" id="GO:0005886">
    <property type="term" value="C:plasma membrane"/>
    <property type="evidence" value="ECO:0007669"/>
    <property type="project" value="UniProtKB-SubCell"/>
</dbReference>
<feature type="transmembrane region" description="Helical" evidence="6">
    <location>
        <begin position="104"/>
        <end position="128"/>
    </location>
</feature>
<name>A0A448HFL8_9ACTO</name>
<comment type="subcellular location">
    <subcellularLocation>
        <location evidence="1">Cell membrane</location>
        <topology evidence="1">Multi-pass membrane protein</topology>
    </subcellularLocation>
</comment>
<evidence type="ECO:0000313" key="8">
    <source>
        <dbReference type="Proteomes" id="UP000266895"/>
    </source>
</evidence>
<feature type="transmembrane region" description="Helical" evidence="6">
    <location>
        <begin position="149"/>
        <end position="174"/>
    </location>
</feature>
<reference evidence="7 8" key="1">
    <citation type="submission" date="2018-12" db="EMBL/GenBank/DDBJ databases">
        <authorList>
            <consortium name="Pathogen Informatics"/>
        </authorList>
    </citation>
    <scope>NUCLEOTIDE SEQUENCE [LARGE SCALE GENOMIC DNA]</scope>
    <source>
        <strain evidence="7 8">NCTC11636</strain>
    </source>
</reference>
<feature type="transmembrane region" description="Helical" evidence="6">
    <location>
        <begin position="226"/>
        <end position="244"/>
    </location>
</feature>
<feature type="transmembrane region" description="Helical" evidence="6">
    <location>
        <begin position="33"/>
        <end position="63"/>
    </location>
</feature>
<keyword evidence="8" id="KW-1185">Reference proteome</keyword>
<evidence type="ECO:0000313" key="7">
    <source>
        <dbReference type="EMBL" id="VEG27278.1"/>
    </source>
</evidence>
<dbReference type="InterPro" id="IPR017039">
    <property type="entry name" value="Virul_fac_BrkB"/>
</dbReference>
<keyword evidence="3 6" id="KW-0812">Transmembrane</keyword>
<dbReference type="RefSeq" id="WP_161512771.1">
    <property type="nucleotide sequence ID" value="NZ_LR134350.1"/>
</dbReference>
<evidence type="ECO:0000256" key="4">
    <source>
        <dbReference type="ARBA" id="ARBA00022989"/>
    </source>
</evidence>
<sequence length="330" mass="33732">MLRRLVDRLRALSAQGRASRVGRALSRYSTANGALLAGGIAYTALFSAFAALAVAISSLMALLPSHDGLRSAVLETLDSMLPGVVDDGSGTGLLTLDELTVSSALNLGSVVGGLVLLYTATGFMGALTRALRSMFGMLVPARKPVAAQLWNALGLVIVVLGVLLTALASLVTAAASALAGELTWVPGWLAGGGARVLAVGASAVIDGAVLALLISVSGVRPPWRDLGLGCLLAATAFGVMRQLGTGVVASTADNPLLASATTVAVLIVWLHLASRIVLLVAAWIANPPAPEEAHGPEESHDRERPNYVTVSVPETLTWSVVADGPSRSII</sequence>
<evidence type="ECO:0000256" key="5">
    <source>
        <dbReference type="ARBA" id="ARBA00023136"/>
    </source>
</evidence>
<dbReference type="Pfam" id="PF03631">
    <property type="entry name" value="Virul_fac_BrkB"/>
    <property type="match status" value="1"/>
</dbReference>
<evidence type="ECO:0000256" key="3">
    <source>
        <dbReference type="ARBA" id="ARBA00022692"/>
    </source>
</evidence>
<keyword evidence="5 6" id="KW-0472">Membrane</keyword>
<evidence type="ECO:0000256" key="1">
    <source>
        <dbReference type="ARBA" id="ARBA00004651"/>
    </source>
</evidence>
<feature type="transmembrane region" description="Helical" evidence="6">
    <location>
        <begin position="256"/>
        <end position="284"/>
    </location>
</feature>
<accession>A0A448HFL8</accession>
<evidence type="ECO:0000256" key="2">
    <source>
        <dbReference type="ARBA" id="ARBA00022475"/>
    </source>
</evidence>
<gene>
    <name evidence="7" type="primary">yhjD</name>
    <name evidence="7" type="ORF">NCTC11636_00947</name>
</gene>
<dbReference type="AlphaFoldDB" id="A0A448HFL8"/>
<protein>
    <submittedName>
        <fullName evidence="7">Inner membrane protein yhjD</fullName>
    </submittedName>
</protein>
<proteinExistence type="predicted"/>
<feature type="transmembrane region" description="Helical" evidence="6">
    <location>
        <begin position="194"/>
        <end position="214"/>
    </location>
</feature>
<dbReference type="PANTHER" id="PTHR30213:SF1">
    <property type="entry name" value="INNER MEMBRANE PROTEIN YHJD"/>
    <property type="match status" value="1"/>
</dbReference>
<evidence type="ECO:0000256" key="6">
    <source>
        <dbReference type="SAM" id="Phobius"/>
    </source>
</evidence>
<keyword evidence="2" id="KW-1003">Cell membrane</keyword>
<dbReference type="PANTHER" id="PTHR30213">
    <property type="entry name" value="INNER MEMBRANE PROTEIN YHJD"/>
    <property type="match status" value="1"/>
</dbReference>
<organism evidence="7 8">
    <name type="scientific">Actinomyces howellii</name>
    <dbReference type="NCBI Taxonomy" id="52771"/>
    <lineage>
        <taxon>Bacteria</taxon>
        <taxon>Bacillati</taxon>
        <taxon>Actinomycetota</taxon>
        <taxon>Actinomycetes</taxon>
        <taxon>Actinomycetales</taxon>
        <taxon>Actinomycetaceae</taxon>
        <taxon>Actinomyces</taxon>
    </lineage>
</organism>
<dbReference type="EMBL" id="LR134350">
    <property type="protein sequence ID" value="VEG27278.1"/>
    <property type="molecule type" value="Genomic_DNA"/>
</dbReference>
<dbReference type="Proteomes" id="UP000266895">
    <property type="component" value="Chromosome"/>
</dbReference>
<dbReference type="KEGG" id="ahw:NCTC11636_00947"/>
<keyword evidence="4 6" id="KW-1133">Transmembrane helix</keyword>